<comment type="subunit">
    <text evidence="15">Associates with FEM1B.</text>
</comment>
<evidence type="ECO:0000256" key="6">
    <source>
        <dbReference type="ARBA" id="ARBA00022703"/>
    </source>
</evidence>
<dbReference type="AlphaFoldDB" id="A0A6P9DK99"/>
<evidence type="ECO:0000256" key="10">
    <source>
        <dbReference type="ARBA" id="ARBA00022912"/>
    </source>
</evidence>
<dbReference type="RefSeq" id="XP_034291675.1">
    <property type="nucleotide sequence ID" value="XM_034435784.2"/>
</dbReference>
<dbReference type="CDD" id="cd00143">
    <property type="entry name" value="PP2Cc"/>
    <property type="match status" value="1"/>
</dbReference>
<comment type="cofactor">
    <cofactor evidence="1">
        <name>Mn(2+)</name>
        <dbReference type="ChEBI" id="CHEBI:29035"/>
    </cofactor>
</comment>
<dbReference type="PANTHER" id="PTHR13832">
    <property type="entry name" value="PROTEIN PHOSPHATASE 2C"/>
    <property type="match status" value="1"/>
</dbReference>
<dbReference type="PROSITE" id="PS01032">
    <property type="entry name" value="PPM_1"/>
    <property type="match status" value="1"/>
</dbReference>
<dbReference type="Proteomes" id="UP001652622">
    <property type="component" value="Unplaced"/>
</dbReference>
<keyword evidence="5" id="KW-0597">Phosphoprotein</keyword>
<dbReference type="InterPro" id="IPR036457">
    <property type="entry name" value="PPM-type-like_dom_sf"/>
</dbReference>
<evidence type="ECO:0000256" key="3">
    <source>
        <dbReference type="ARBA" id="ARBA00006702"/>
    </source>
</evidence>
<dbReference type="GO" id="GO:0004722">
    <property type="term" value="F:protein serine/threonine phosphatase activity"/>
    <property type="evidence" value="ECO:0007669"/>
    <property type="project" value="UniProtKB-EC"/>
</dbReference>
<dbReference type="GO" id="GO:0046872">
    <property type="term" value="F:metal ion binding"/>
    <property type="evidence" value="ECO:0007669"/>
    <property type="project" value="UniProtKB-KW"/>
</dbReference>
<reference evidence="21" key="1">
    <citation type="submission" date="2025-08" db="UniProtKB">
        <authorList>
            <consortium name="RefSeq"/>
        </authorList>
    </citation>
    <scope>IDENTIFICATION</scope>
    <source>
        <tissue evidence="21">Blood</tissue>
    </source>
</reference>
<dbReference type="SMART" id="SM00332">
    <property type="entry name" value="PP2Cc"/>
    <property type="match status" value="1"/>
</dbReference>
<keyword evidence="9" id="KW-0460">Magnesium</keyword>
<keyword evidence="8 18" id="KW-0378">Hydrolase</keyword>
<dbReference type="InterPro" id="IPR001932">
    <property type="entry name" value="PPM-type_phosphatase-like_dom"/>
</dbReference>
<sequence>MARPELAWLAGFLRDFPGLLSPAEPPPWTASTTALLRPDEAAGELSERARGFLGRRGAPPLLAASLIHAAVSGILQGDLSDFKKQNQDEAGESETLLVAAPLHRHFFNKLLEICGEWQKELPALKLSKRYLQISIHATRNTRRKMEDRHVSLPEFNQLFGLEDDVDRAYFAVYDGHGGIEAANYAAAHLHVNLAHHKKLLESPAEALRDSFQKTDDMFLSRARREKLRSGTTGVSCLLVDDKLHIAWLGDSQVILVQQGKVITLMEPHKPEREDERQRIEDLGGCITYMDCWRVNGTLAVSRAIGDLLQKPYISGCADGASFELMGTEDYVLLACDGFFDAIQPVEVVDHVLEHLTQNHGDGLRTAEKLVAAAKESGSTDNITVLVLFLRQPKDIVADCLRDPKASLTDEGTPGSFFSFFSSGANN</sequence>
<dbReference type="SUPFAM" id="SSF81606">
    <property type="entry name" value="PP2C-like"/>
    <property type="match status" value="1"/>
</dbReference>
<protein>
    <recommendedName>
        <fullName evidence="16">Protein phosphatase 1F</fullName>
        <ecNumber evidence="4">3.1.3.16</ecNumber>
    </recommendedName>
    <alternativeName>
        <fullName evidence="17">Ca(2+)/calmodulin-dependent protein kinase phosphatase</fullName>
    </alternativeName>
</protein>
<dbReference type="InterPro" id="IPR015655">
    <property type="entry name" value="PP2C"/>
</dbReference>
<keyword evidence="11" id="KW-0464">Manganese</keyword>
<evidence type="ECO:0000256" key="18">
    <source>
        <dbReference type="RuleBase" id="RU003465"/>
    </source>
</evidence>
<proteinExistence type="inferred from homology"/>
<dbReference type="GO" id="GO:0005829">
    <property type="term" value="C:cytosol"/>
    <property type="evidence" value="ECO:0007669"/>
    <property type="project" value="TreeGrafter"/>
</dbReference>
<dbReference type="GO" id="GO:0035556">
    <property type="term" value="P:intracellular signal transduction"/>
    <property type="evidence" value="ECO:0007669"/>
    <property type="project" value="UniProtKB-ARBA"/>
</dbReference>
<dbReference type="Pfam" id="PF00481">
    <property type="entry name" value="PP2C"/>
    <property type="match status" value="1"/>
</dbReference>
<organism evidence="20 21">
    <name type="scientific">Pantherophis guttatus</name>
    <name type="common">Corn snake</name>
    <name type="synonym">Elaphe guttata</name>
    <dbReference type="NCBI Taxonomy" id="94885"/>
    <lineage>
        <taxon>Eukaryota</taxon>
        <taxon>Metazoa</taxon>
        <taxon>Chordata</taxon>
        <taxon>Craniata</taxon>
        <taxon>Vertebrata</taxon>
        <taxon>Euteleostomi</taxon>
        <taxon>Lepidosauria</taxon>
        <taxon>Squamata</taxon>
        <taxon>Bifurcata</taxon>
        <taxon>Unidentata</taxon>
        <taxon>Episquamata</taxon>
        <taxon>Toxicofera</taxon>
        <taxon>Serpentes</taxon>
        <taxon>Colubroidea</taxon>
        <taxon>Colubridae</taxon>
        <taxon>Colubrinae</taxon>
        <taxon>Pantherophis</taxon>
    </lineage>
</organism>
<evidence type="ECO:0000256" key="8">
    <source>
        <dbReference type="ARBA" id="ARBA00022801"/>
    </source>
</evidence>
<dbReference type="GO" id="GO:0005634">
    <property type="term" value="C:nucleus"/>
    <property type="evidence" value="ECO:0007669"/>
    <property type="project" value="TreeGrafter"/>
</dbReference>
<evidence type="ECO:0000256" key="14">
    <source>
        <dbReference type="ARBA" id="ARBA00056926"/>
    </source>
</evidence>
<evidence type="ECO:0000313" key="20">
    <source>
        <dbReference type="Proteomes" id="UP001652622"/>
    </source>
</evidence>
<dbReference type="InParanoid" id="A0A6P9DK99"/>
<dbReference type="PROSITE" id="PS51746">
    <property type="entry name" value="PPM_2"/>
    <property type="match status" value="1"/>
</dbReference>
<accession>A0A6P9DK99</accession>
<evidence type="ECO:0000256" key="13">
    <source>
        <dbReference type="ARBA" id="ARBA00048336"/>
    </source>
</evidence>
<evidence type="ECO:0000256" key="11">
    <source>
        <dbReference type="ARBA" id="ARBA00023211"/>
    </source>
</evidence>
<evidence type="ECO:0000256" key="4">
    <source>
        <dbReference type="ARBA" id="ARBA00013081"/>
    </source>
</evidence>
<keyword evidence="7" id="KW-0479">Metal-binding</keyword>
<name>A0A6P9DK99_PANGU</name>
<dbReference type="CTD" id="9647"/>
<dbReference type="FunFam" id="3.60.40.10:FF:000032">
    <property type="entry name" value="Protein phosphatase, Mg2+/Mn2+-dependent, 1F"/>
    <property type="match status" value="1"/>
</dbReference>
<comment type="function">
    <text evidence="14">Dephosphorylates and concomitantly deactivates CaM-kinase II activated upon autophosphorylation, and CaM-kinases IV and I activated upon phosphorylation by CaM-kinase kinase. Promotes apoptosis.</text>
</comment>
<dbReference type="Gene3D" id="3.60.40.10">
    <property type="entry name" value="PPM-type phosphatase domain"/>
    <property type="match status" value="1"/>
</dbReference>
<comment type="similarity">
    <text evidence="3 18">Belongs to the PP2C family.</text>
</comment>
<evidence type="ECO:0000256" key="15">
    <source>
        <dbReference type="ARBA" id="ARBA00062034"/>
    </source>
</evidence>
<dbReference type="InterPro" id="IPR000222">
    <property type="entry name" value="PP2C_BS"/>
</dbReference>
<evidence type="ECO:0000313" key="21">
    <source>
        <dbReference type="RefSeq" id="XP_034291675.1"/>
    </source>
</evidence>
<dbReference type="OMA" id="DEMFLFK"/>
<evidence type="ECO:0000256" key="9">
    <source>
        <dbReference type="ARBA" id="ARBA00022842"/>
    </source>
</evidence>
<dbReference type="GO" id="GO:0006915">
    <property type="term" value="P:apoptotic process"/>
    <property type="evidence" value="ECO:0007669"/>
    <property type="project" value="UniProtKB-KW"/>
</dbReference>
<comment type="cofactor">
    <cofactor evidence="2">
        <name>Mg(2+)</name>
        <dbReference type="ChEBI" id="CHEBI:18420"/>
    </cofactor>
</comment>
<evidence type="ECO:0000256" key="16">
    <source>
        <dbReference type="ARBA" id="ARBA00070217"/>
    </source>
</evidence>
<evidence type="ECO:0000259" key="19">
    <source>
        <dbReference type="PROSITE" id="PS51746"/>
    </source>
</evidence>
<evidence type="ECO:0000256" key="17">
    <source>
        <dbReference type="ARBA" id="ARBA00078783"/>
    </source>
</evidence>
<comment type="catalytic activity">
    <reaction evidence="13">
        <text>O-phospho-L-threonyl-[protein] + H2O = L-threonyl-[protein] + phosphate</text>
        <dbReference type="Rhea" id="RHEA:47004"/>
        <dbReference type="Rhea" id="RHEA-COMP:11060"/>
        <dbReference type="Rhea" id="RHEA-COMP:11605"/>
        <dbReference type="ChEBI" id="CHEBI:15377"/>
        <dbReference type="ChEBI" id="CHEBI:30013"/>
        <dbReference type="ChEBI" id="CHEBI:43474"/>
        <dbReference type="ChEBI" id="CHEBI:61977"/>
        <dbReference type="EC" id="3.1.3.16"/>
    </reaction>
</comment>
<evidence type="ECO:0000256" key="1">
    <source>
        <dbReference type="ARBA" id="ARBA00001936"/>
    </source>
</evidence>
<dbReference type="GeneID" id="117676367"/>
<keyword evidence="10 18" id="KW-0904">Protein phosphatase</keyword>
<keyword evidence="20" id="KW-1185">Reference proteome</keyword>
<feature type="domain" description="PPM-type phosphatase" evidence="19">
    <location>
        <begin position="132"/>
        <end position="389"/>
    </location>
</feature>
<dbReference type="OrthoDB" id="10264738at2759"/>
<evidence type="ECO:0000256" key="5">
    <source>
        <dbReference type="ARBA" id="ARBA00022553"/>
    </source>
</evidence>
<dbReference type="PANTHER" id="PTHR13832:SF233">
    <property type="entry name" value="PROTEIN PHOSPHATASE 1F"/>
    <property type="match status" value="1"/>
</dbReference>
<dbReference type="EC" id="3.1.3.16" evidence="4"/>
<keyword evidence="6" id="KW-0053">Apoptosis</keyword>
<evidence type="ECO:0000256" key="7">
    <source>
        <dbReference type="ARBA" id="ARBA00022723"/>
    </source>
</evidence>
<evidence type="ECO:0000256" key="2">
    <source>
        <dbReference type="ARBA" id="ARBA00001946"/>
    </source>
</evidence>
<gene>
    <name evidence="21" type="primary">PPM1F</name>
</gene>
<comment type="catalytic activity">
    <reaction evidence="12">
        <text>O-phospho-L-seryl-[protein] + H2O = L-seryl-[protein] + phosphate</text>
        <dbReference type="Rhea" id="RHEA:20629"/>
        <dbReference type="Rhea" id="RHEA-COMP:9863"/>
        <dbReference type="Rhea" id="RHEA-COMP:11604"/>
        <dbReference type="ChEBI" id="CHEBI:15377"/>
        <dbReference type="ChEBI" id="CHEBI:29999"/>
        <dbReference type="ChEBI" id="CHEBI:43474"/>
        <dbReference type="ChEBI" id="CHEBI:83421"/>
        <dbReference type="EC" id="3.1.3.16"/>
    </reaction>
</comment>
<dbReference type="KEGG" id="pgut:117676367"/>
<evidence type="ECO:0000256" key="12">
    <source>
        <dbReference type="ARBA" id="ARBA00047761"/>
    </source>
</evidence>